<organism evidence="2 3">
    <name type="scientific">Actinocorallia longicatena</name>
    <dbReference type="NCBI Taxonomy" id="111803"/>
    <lineage>
        <taxon>Bacteria</taxon>
        <taxon>Bacillati</taxon>
        <taxon>Actinomycetota</taxon>
        <taxon>Actinomycetes</taxon>
        <taxon>Streptosporangiales</taxon>
        <taxon>Thermomonosporaceae</taxon>
        <taxon>Actinocorallia</taxon>
    </lineage>
</organism>
<reference evidence="3" key="1">
    <citation type="journal article" date="2019" name="Int. J. Syst. Evol. Microbiol.">
        <title>The Global Catalogue of Microorganisms (GCM) 10K type strain sequencing project: providing services to taxonomists for standard genome sequencing and annotation.</title>
        <authorList>
            <consortium name="The Broad Institute Genomics Platform"/>
            <consortium name="The Broad Institute Genome Sequencing Center for Infectious Disease"/>
            <person name="Wu L."/>
            <person name="Ma J."/>
        </authorList>
    </citation>
    <scope>NUCLEOTIDE SEQUENCE [LARGE SCALE GENOMIC DNA]</scope>
    <source>
        <strain evidence="3">JCM 9377</strain>
    </source>
</reference>
<dbReference type="PANTHER" id="PTHR43798:SF33">
    <property type="entry name" value="HYDROLASE, PUTATIVE (AFU_ORTHOLOGUE AFUA_2G14860)-RELATED"/>
    <property type="match status" value="1"/>
</dbReference>
<dbReference type="Pfam" id="PF00561">
    <property type="entry name" value="Abhydrolase_1"/>
    <property type="match status" value="1"/>
</dbReference>
<dbReference type="SUPFAM" id="SSF53474">
    <property type="entry name" value="alpha/beta-Hydrolases"/>
    <property type="match status" value="1"/>
</dbReference>
<dbReference type="PANTHER" id="PTHR43798">
    <property type="entry name" value="MONOACYLGLYCEROL LIPASE"/>
    <property type="match status" value="1"/>
</dbReference>
<evidence type="ECO:0000259" key="1">
    <source>
        <dbReference type="Pfam" id="PF00561"/>
    </source>
</evidence>
<dbReference type="PRINTS" id="PR00111">
    <property type="entry name" value="ABHYDROLASE"/>
</dbReference>
<evidence type="ECO:0000313" key="2">
    <source>
        <dbReference type="EMBL" id="GAA3196221.1"/>
    </source>
</evidence>
<dbReference type="InterPro" id="IPR029058">
    <property type="entry name" value="AB_hydrolase_fold"/>
</dbReference>
<comment type="caution">
    <text evidence="2">The sequence shown here is derived from an EMBL/GenBank/DDBJ whole genome shotgun (WGS) entry which is preliminary data.</text>
</comment>
<feature type="domain" description="AB hydrolase-1" evidence="1">
    <location>
        <begin position="22"/>
        <end position="141"/>
    </location>
</feature>
<accession>A0ABP6PY94</accession>
<proteinExistence type="predicted"/>
<dbReference type="EMBL" id="BAAAUV010000002">
    <property type="protein sequence ID" value="GAA3196221.1"/>
    <property type="molecule type" value="Genomic_DNA"/>
</dbReference>
<sequence>MPHADLGEVDLFFTDDGPRDAPVLLLVHGMGADSHDWIWHIPALAGKFRVVAPDLRGHGYSSVPATGNVPRAMAADLVRLLDHLAIPVVSAVGHSLGGQVVSIMAIEHPERVDAVVVVDPGYALREDIGAFMPKMAEALNGPDGHKTALAMDSTLYTPATPPHIPQWHVRKLLGTPIHVLAQCFGALFVDEGQFGVRPQSEAYLSRRTQPVLAFWADAGNAEWEREVLKAEVHVFPGNGHRLHEERPAEFVHVLSTWLGRVLSRKVLP</sequence>
<name>A0ABP6PY94_9ACTN</name>
<dbReference type="InterPro" id="IPR000073">
    <property type="entry name" value="AB_hydrolase_1"/>
</dbReference>
<gene>
    <name evidence="2" type="ORF">GCM10010468_06720</name>
</gene>
<dbReference type="InterPro" id="IPR050266">
    <property type="entry name" value="AB_hydrolase_sf"/>
</dbReference>
<dbReference type="RefSeq" id="WP_344821974.1">
    <property type="nucleotide sequence ID" value="NZ_BAAAUV010000002.1"/>
</dbReference>
<keyword evidence="3" id="KW-1185">Reference proteome</keyword>
<evidence type="ECO:0000313" key="3">
    <source>
        <dbReference type="Proteomes" id="UP001501237"/>
    </source>
</evidence>
<protein>
    <recommendedName>
        <fullName evidence="1">AB hydrolase-1 domain-containing protein</fullName>
    </recommendedName>
</protein>
<dbReference type="Gene3D" id="3.40.50.1820">
    <property type="entry name" value="alpha/beta hydrolase"/>
    <property type="match status" value="1"/>
</dbReference>
<dbReference type="Proteomes" id="UP001501237">
    <property type="component" value="Unassembled WGS sequence"/>
</dbReference>